<dbReference type="RefSeq" id="WP_196985101.1">
    <property type="nucleotide sequence ID" value="NZ_JADWYS010000001.1"/>
</dbReference>
<dbReference type="EMBL" id="JADWYS010000001">
    <property type="protein sequence ID" value="MBG9387158.1"/>
    <property type="molecule type" value="Genomic_DNA"/>
</dbReference>
<dbReference type="CDD" id="cd00586">
    <property type="entry name" value="4HBT"/>
    <property type="match status" value="1"/>
</dbReference>
<sequence length="164" mass="19297">MLVADTVRHPVFHPGPAPQPLPQLRASKTFRHTIDIYLKDSNAYANTYFSRYFEWQGICRERWFHQCISADMLQSMGVFITKRAHQEYVQETFPFQSVECQLNTFDVKQCSFYLLFQFLVAGQVVSTGYQQIVFARQDKRIQRLPEHVLSKVREYELPVNAVKN</sequence>
<keyword evidence="2" id="KW-1185">Reference proteome</keyword>
<dbReference type="AlphaFoldDB" id="A0A931H269"/>
<protein>
    <submittedName>
        <fullName evidence="1">Acyl-CoA thioesterase</fullName>
    </submittedName>
</protein>
<dbReference type="Proteomes" id="UP000651050">
    <property type="component" value="Unassembled WGS sequence"/>
</dbReference>
<organism evidence="1 2">
    <name type="scientific">Caenimonas aquaedulcis</name>
    <dbReference type="NCBI Taxonomy" id="2793270"/>
    <lineage>
        <taxon>Bacteria</taxon>
        <taxon>Pseudomonadati</taxon>
        <taxon>Pseudomonadota</taxon>
        <taxon>Betaproteobacteria</taxon>
        <taxon>Burkholderiales</taxon>
        <taxon>Comamonadaceae</taxon>
        <taxon>Caenimonas</taxon>
    </lineage>
</organism>
<evidence type="ECO:0000313" key="2">
    <source>
        <dbReference type="Proteomes" id="UP000651050"/>
    </source>
</evidence>
<evidence type="ECO:0000313" key="1">
    <source>
        <dbReference type="EMBL" id="MBG9387158.1"/>
    </source>
</evidence>
<dbReference type="Gene3D" id="3.10.129.10">
    <property type="entry name" value="Hotdog Thioesterase"/>
    <property type="match status" value="1"/>
</dbReference>
<dbReference type="Pfam" id="PF13279">
    <property type="entry name" value="4HBT_2"/>
    <property type="match status" value="1"/>
</dbReference>
<comment type="caution">
    <text evidence="1">The sequence shown here is derived from an EMBL/GenBank/DDBJ whole genome shotgun (WGS) entry which is preliminary data.</text>
</comment>
<proteinExistence type="predicted"/>
<dbReference type="InterPro" id="IPR029069">
    <property type="entry name" value="HotDog_dom_sf"/>
</dbReference>
<gene>
    <name evidence="1" type="ORF">I5803_03940</name>
</gene>
<dbReference type="SUPFAM" id="SSF54637">
    <property type="entry name" value="Thioesterase/thiol ester dehydrase-isomerase"/>
    <property type="match status" value="1"/>
</dbReference>
<reference evidence="1" key="1">
    <citation type="submission" date="2020-11" db="EMBL/GenBank/DDBJ databases">
        <title>Bacterial whole genome sequence for Caenimonas sp. DR4.4.</title>
        <authorList>
            <person name="Le V."/>
            <person name="Ko S.-R."/>
            <person name="Ahn C.-Y."/>
            <person name="Oh H.-M."/>
        </authorList>
    </citation>
    <scope>NUCLEOTIDE SEQUENCE</scope>
    <source>
        <strain evidence="1">DR4.4</strain>
    </source>
</reference>
<name>A0A931H269_9BURK</name>
<accession>A0A931H269</accession>